<feature type="transmembrane region" description="Helical" evidence="1">
    <location>
        <begin position="12"/>
        <end position="32"/>
    </location>
</feature>
<dbReference type="AlphaFoldDB" id="A0A0U1MET4"/>
<organism evidence="2 3">
    <name type="scientific">Staphylococcus aureus</name>
    <dbReference type="NCBI Taxonomy" id="1280"/>
    <lineage>
        <taxon>Bacteria</taxon>
        <taxon>Bacillati</taxon>
        <taxon>Bacillota</taxon>
        <taxon>Bacilli</taxon>
        <taxon>Bacillales</taxon>
        <taxon>Staphylococcaceae</taxon>
        <taxon>Staphylococcus</taxon>
    </lineage>
</organism>
<name>A0A0U1MET4_STAAU</name>
<evidence type="ECO:0000313" key="3">
    <source>
        <dbReference type="Proteomes" id="UP000039437"/>
    </source>
</evidence>
<sequence length="75" mass="9035">MRFFRLICLEKNLFLVLKNVLSISGFFLSSIFRMRAFRMDSKGVIFTVVKQFESLYSIYLLRQTKQLNLRNNLNY</sequence>
<accession>A0A0U1MET4</accession>
<keyword evidence="1" id="KW-1133">Transmembrane helix</keyword>
<dbReference type="Proteomes" id="UP000039437">
    <property type="component" value="Unassembled WGS sequence"/>
</dbReference>
<keyword evidence="1" id="KW-0812">Transmembrane</keyword>
<dbReference type="EMBL" id="CVOQ01000003">
    <property type="protein sequence ID" value="CRI07691.1"/>
    <property type="molecule type" value="Genomic_DNA"/>
</dbReference>
<evidence type="ECO:0000256" key="1">
    <source>
        <dbReference type="SAM" id="Phobius"/>
    </source>
</evidence>
<protein>
    <submittedName>
        <fullName evidence="2">Uncharacterized protein</fullName>
    </submittedName>
</protein>
<keyword evidence="1" id="KW-0472">Membrane</keyword>
<gene>
    <name evidence="2" type="ORF">BN1321_110011</name>
</gene>
<reference evidence="2 3" key="1">
    <citation type="submission" date="2015-04" db="EMBL/GenBank/DDBJ databases">
        <authorList>
            <person name="Syromyatnikov M.Y."/>
            <person name="Popov V.N."/>
        </authorList>
    </citation>
    <scope>NUCLEOTIDE SEQUENCE [LARGE SCALE GENOMIC DNA]</scope>
    <source>
        <strain evidence="2 3">AH1</strain>
    </source>
</reference>
<evidence type="ECO:0000313" key="2">
    <source>
        <dbReference type="EMBL" id="CRI07691.1"/>
    </source>
</evidence>
<proteinExistence type="predicted"/>